<reference evidence="3 4" key="1">
    <citation type="submission" date="2016-02" db="EMBL/GenBank/DDBJ databases">
        <title>Draft genome sequence of the strain BR 10247T Bradyrhizobium neotropicale isolated from nodules of Centrolobium paraense.</title>
        <authorList>
            <person name="Simoes-Araujo J.L."/>
            <person name="Barauna A.C."/>
            <person name="Silva K."/>
            <person name="Zilli J.E."/>
        </authorList>
    </citation>
    <scope>NUCLEOTIDE SEQUENCE [LARGE SCALE GENOMIC DNA]</scope>
    <source>
        <strain evidence="3 4">BR 10247</strain>
    </source>
</reference>
<evidence type="ECO:0000259" key="1">
    <source>
        <dbReference type="Pfam" id="PF00534"/>
    </source>
</evidence>
<dbReference type="EMBL" id="LSEF01000113">
    <property type="protein sequence ID" value="OAF07452.1"/>
    <property type="molecule type" value="Genomic_DNA"/>
</dbReference>
<gene>
    <name evidence="3" type="ORF">AXW67_29975</name>
</gene>
<accession>A0A176YMG1</accession>
<dbReference type="AlphaFoldDB" id="A0A176YMG1"/>
<dbReference type="PANTHER" id="PTHR12526">
    <property type="entry name" value="GLYCOSYLTRANSFERASE"/>
    <property type="match status" value="1"/>
</dbReference>
<keyword evidence="4" id="KW-1185">Reference proteome</keyword>
<evidence type="ECO:0000313" key="4">
    <source>
        <dbReference type="Proteomes" id="UP000077173"/>
    </source>
</evidence>
<dbReference type="Gene3D" id="3.40.50.2000">
    <property type="entry name" value="Glycogen Phosphorylase B"/>
    <property type="match status" value="2"/>
</dbReference>
<dbReference type="Pfam" id="PF13579">
    <property type="entry name" value="Glyco_trans_4_4"/>
    <property type="match status" value="1"/>
</dbReference>
<organism evidence="3 4">
    <name type="scientific">Bradyrhizobium neotropicale</name>
    <dbReference type="NCBI Taxonomy" id="1497615"/>
    <lineage>
        <taxon>Bacteria</taxon>
        <taxon>Pseudomonadati</taxon>
        <taxon>Pseudomonadota</taxon>
        <taxon>Alphaproteobacteria</taxon>
        <taxon>Hyphomicrobiales</taxon>
        <taxon>Nitrobacteraceae</taxon>
        <taxon>Bradyrhizobium</taxon>
    </lineage>
</organism>
<dbReference type="GO" id="GO:0016757">
    <property type="term" value="F:glycosyltransferase activity"/>
    <property type="evidence" value="ECO:0007669"/>
    <property type="project" value="InterPro"/>
</dbReference>
<name>A0A176YMG1_9BRAD</name>
<sequence length="412" mass="45175">MKPSLRVLEIIASVDPRGGGAIEGLLRQAEARRAFGMDTHIVSLDDPDDPWVRECPVPTFAVGSGMLSRPSGPLNWLWTHYGYAPKFVPWLRSHVSDHDIVVVNGLWNYSTLGARQVLPRSGIPYVVFAHGMLDPWARGGLKHAMKQALWAFSEGPLLKNANAVLFTTEDEMIRARNTFRPYRVRERIAGYGTADIQGDCEQQISAFRKSLPALGDRTFLLFLGRIHPKKGCDLLVTAFSGIAAENPELDLVIAGPDQVGWRRQLEAQARAAGIERRIHWPGAVFGDVKWGALRACDAFVLPSHQENFGVAVAETLAAGKPVLITDKVNIWREVTSDAAGLVSTDDAAGVSDMLARFVSLPQSEKSAMGQAARECFLRRFEISIPAKQLGRVLSEIATAHNRTPEIAARAIS</sequence>
<keyword evidence="3" id="KW-0808">Transferase</keyword>
<dbReference type="Proteomes" id="UP000077173">
    <property type="component" value="Unassembled WGS sequence"/>
</dbReference>
<comment type="caution">
    <text evidence="3">The sequence shown here is derived from an EMBL/GenBank/DDBJ whole genome shotgun (WGS) entry which is preliminary data.</text>
</comment>
<dbReference type="InterPro" id="IPR001296">
    <property type="entry name" value="Glyco_trans_1"/>
</dbReference>
<feature type="domain" description="Glycosyl transferase family 1" evidence="1">
    <location>
        <begin position="206"/>
        <end position="374"/>
    </location>
</feature>
<evidence type="ECO:0000313" key="3">
    <source>
        <dbReference type="EMBL" id="OAF07452.1"/>
    </source>
</evidence>
<dbReference type="SUPFAM" id="SSF53756">
    <property type="entry name" value="UDP-Glycosyltransferase/glycogen phosphorylase"/>
    <property type="match status" value="1"/>
</dbReference>
<dbReference type="Pfam" id="PF00534">
    <property type="entry name" value="Glycos_transf_1"/>
    <property type="match status" value="1"/>
</dbReference>
<dbReference type="InterPro" id="IPR028098">
    <property type="entry name" value="Glyco_trans_4-like_N"/>
</dbReference>
<feature type="domain" description="Glycosyltransferase subfamily 4-like N-terminal" evidence="2">
    <location>
        <begin position="19"/>
        <end position="181"/>
    </location>
</feature>
<evidence type="ECO:0000259" key="2">
    <source>
        <dbReference type="Pfam" id="PF13579"/>
    </source>
</evidence>
<proteinExistence type="predicted"/>
<protein>
    <submittedName>
        <fullName evidence="3">Glycosyl transferase</fullName>
    </submittedName>
</protein>
<dbReference type="RefSeq" id="WP_063681805.1">
    <property type="nucleotide sequence ID" value="NZ_LSEF01000113.1"/>
</dbReference>